<feature type="domain" description="Response regulatory" evidence="6">
    <location>
        <begin position="2"/>
        <end position="119"/>
    </location>
</feature>
<dbReference type="SUPFAM" id="SSF46894">
    <property type="entry name" value="C-terminal effector domain of the bipartite response regulators"/>
    <property type="match status" value="1"/>
</dbReference>
<dbReference type="CDD" id="cd06170">
    <property type="entry name" value="LuxR_C_like"/>
    <property type="match status" value="1"/>
</dbReference>
<dbReference type="EMBL" id="FUXL01000015">
    <property type="protein sequence ID" value="SKA32861.1"/>
    <property type="molecule type" value="Genomic_DNA"/>
</dbReference>
<feature type="modified residue" description="4-aspartylphosphate" evidence="3">
    <location>
        <position position="54"/>
    </location>
</feature>
<dbReference type="InterPro" id="IPR051015">
    <property type="entry name" value="EvgA-like"/>
</dbReference>
<dbReference type="InterPro" id="IPR001789">
    <property type="entry name" value="Sig_transdc_resp-reg_receiver"/>
</dbReference>
<dbReference type="Pfam" id="PF00196">
    <property type="entry name" value="GerE"/>
    <property type="match status" value="1"/>
</dbReference>
<dbReference type="CDD" id="cd17535">
    <property type="entry name" value="REC_NarL-like"/>
    <property type="match status" value="1"/>
</dbReference>
<proteinExistence type="predicted"/>
<dbReference type="Gene3D" id="3.40.50.2300">
    <property type="match status" value="1"/>
</dbReference>
<sequence length="229" mass="25115">MKFLIVDDHGLFRVGLRTLLSSFSDDAEVFEAADIERASVIAKAAGDIRMFILDLNLLGEPVLGRVDRLRDLCPSARFVVLSASEASDDVLDVLSKGLHGYISKAQSDEEILAAFRYILDGGLYVPPFLAEAAGRKCRHPSHPSHPSGGFVASEHNEEGLTKRQTEVLELVAHGCSNKEIARRLKISEMTVKVHVAAIMRVLNVQNRTMAALEAPAWLKLSRAEISEGR</sequence>
<dbReference type="InterPro" id="IPR011006">
    <property type="entry name" value="CheY-like_superfamily"/>
</dbReference>
<dbReference type="SMART" id="SM00421">
    <property type="entry name" value="HTH_LUXR"/>
    <property type="match status" value="1"/>
</dbReference>
<dbReference type="SMART" id="SM00448">
    <property type="entry name" value="REC"/>
    <property type="match status" value="1"/>
</dbReference>
<dbReference type="RefSeq" id="WP_165690896.1">
    <property type="nucleotide sequence ID" value="NZ_FUXL01000015.1"/>
</dbReference>
<evidence type="ECO:0000256" key="1">
    <source>
        <dbReference type="ARBA" id="ARBA00022553"/>
    </source>
</evidence>
<organism evidence="7 8">
    <name type="scientific">Consotaella salsifontis</name>
    <dbReference type="NCBI Taxonomy" id="1365950"/>
    <lineage>
        <taxon>Bacteria</taxon>
        <taxon>Pseudomonadati</taxon>
        <taxon>Pseudomonadota</taxon>
        <taxon>Alphaproteobacteria</taxon>
        <taxon>Hyphomicrobiales</taxon>
        <taxon>Aurantimonadaceae</taxon>
        <taxon>Consotaella</taxon>
    </lineage>
</organism>
<dbReference type="GO" id="GO:0006355">
    <property type="term" value="P:regulation of DNA-templated transcription"/>
    <property type="evidence" value="ECO:0007669"/>
    <property type="project" value="InterPro"/>
</dbReference>
<keyword evidence="1 3" id="KW-0597">Phosphoprotein</keyword>
<dbReference type="PRINTS" id="PR00038">
    <property type="entry name" value="HTHLUXR"/>
</dbReference>
<dbReference type="Pfam" id="PF00072">
    <property type="entry name" value="Response_reg"/>
    <property type="match status" value="1"/>
</dbReference>
<dbReference type="SUPFAM" id="SSF52172">
    <property type="entry name" value="CheY-like"/>
    <property type="match status" value="1"/>
</dbReference>
<evidence type="ECO:0000256" key="4">
    <source>
        <dbReference type="SAM" id="MobiDB-lite"/>
    </source>
</evidence>
<keyword evidence="2" id="KW-0238">DNA-binding</keyword>
<evidence type="ECO:0000313" key="7">
    <source>
        <dbReference type="EMBL" id="SKA32861.1"/>
    </source>
</evidence>
<dbReference type="STRING" id="1365950.SAMN05428963_11565"/>
<gene>
    <name evidence="7" type="ORF">SAMN05428963_11565</name>
</gene>
<evidence type="ECO:0000313" key="8">
    <source>
        <dbReference type="Proteomes" id="UP000190135"/>
    </source>
</evidence>
<dbReference type="PANTHER" id="PTHR45566:SF1">
    <property type="entry name" value="HTH-TYPE TRANSCRIPTIONAL REGULATOR YHJB-RELATED"/>
    <property type="match status" value="1"/>
</dbReference>
<keyword evidence="8" id="KW-1185">Reference proteome</keyword>
<evidence type="ECO:0000256" key="3">
    <source>
        <dbReference type="PROSITE-ProRule" id="PRU00169"/>
    </source>
</evidence>
<dbReference type="InterPro" id="IPR000792">
    <property type="entry name" value="Tscrpt_reg_LuxR_C"/>
</dbReference>
<name>A0A1T4SY78_9HYPH</name>
<protein>
    <submittedName>
        <fullName evidence="7">Two component transcriptional regulator, LuxR family</fullName>
    </submittedName>
</protein>
<feature type="domain" description="HTH luxR-type" evidence="5">
    <location>
        <begin position="153"/>
        <end position="218"/>
    </location>
</feature>
<dbReference type="GO" id="GO:0003677">
    <property type="term" value="F:DNA binding"/>
    <property type="evidence" value="ECO:0007669"/>
    <property type="project" value="UniProtKB-KW"/>
</dbReference>
<dbReference type="InterPro" id="IPR058245">
    <property type="entry name" value="NreC/VraR/RcsB-like_REC"/>
</dbReference>
<dbReference type="AlphaFoldDB" id="A0A1T4SY78"/>
<dbReference type="PANTHER" id="PTHR45566">
    <property type="entry name" value="HTH-TYPE TRANSCRIPTIONAL REGULATOR YHJB-RELATED"/>
    <property type="match status" value="1"/>
</dbReference>
<feature type="region of interest" description="Disordered" evidence="4">
    <location>
        <begin position="136"/>
        <end position="156"/>
    </location>
</feature>
<dbReference type="PROSITE" id="PS50110">
    <property type="entry name" value="RESPONSE_REGULATORY"/>
    <property type="match status" value="1"/>
</dbReference>
<dbReference type="Proteomes" id="UP000190135">
    <property type="component" value="Unassembled WGS sequence"/>
</dbReference>
<dbReference type="PROSITE" id="PS50043">
    <property type="entry name" value="HTH_LUXR_2"/>
    <property type="match status" value="1"/>
</dbReference>
<evidence type="ECO:0000256" key="2">
    <source>
        <dbReference type="ARBA" id="ARBA00023125"/>
    </source>
</evidence>
<dbReference type="GO" id="GO:0000160">
    <property type="term" value="P:phosphorelay signal transduction system"/>
    <property type="evidence" value="ECO:0007669"/>
    <property type="project" value="InterPro"/>
</dbReference>
<evidence type="ECO:0000259" key="6">
    <source>
        <dbReference type="PROSITE" id="PS50110"/>
    </source>
</evidence>
<evidence type="ECO:0000259" key="5">
    <source>
        <dbReference type="PROSITE" id="PS50043"/>
    </source>
</evidence>
<accession>A0A1T4SY78</accession>
<dbReference type="InterPro" id="IPR016032">
    <property type="entry name" value="Sig_transdc_resp-reg_C-effctor"/>
</dbReference>
<reference evidence="7 8" key="1">
    <citation type="submission" date="2017-02" db="EMBL/GenBank/DDBJ databases">
        <authorList>
            <person name="Peterson S.W."/>
        </authorList>
    </citation>
    <scope>NUCLEOTIDE SEQUENCE [LARGE SCALE GENOMIC DNA]</scope>
    <source>
        <strain evidence="7 8">USBA 369</strain>
    </source>
</reference>